<feature type="binding site" description="axial binding residue" evidence="10">
    <location>
        <position position="504"/>
    </location>
    <ligand>
        <name>heme</name>
        <dbReference type="ChEBI" id="CHEBI:30413"/>
    </ligand>
    <ligandPart>
        <name>Fe</name>
        <dbReference type="ChEBI" id="CHEBI:18248"/>
    </ligandPart>
</feature>
<keyword evidence="8 11" id="KW-0503">Monooxygenase</keyword>
<dbReference type="OrthoDB" id="1055148at2759"/>
<keyword evidence="12" id="KW-0812">Transmembrane</keyword>
<dbReference type="GO" id="GO:0004497">
    <property type="term" value="F:monooxygenase activity"/>
    <property type="evidence" value="ECO:0007669"/>
    <property type="project" value="UniProtKB-KW"/>
</dbReference>
<evidence type="ECO:0000256" key="12">
    <source>
        <dbReference type="SAM" id="Phobius"/>
    </source>
</evidence>
<dbReference type="CDD" id="cd11042">
    <property type="entry name" value="CYP51-like"/>
    <property type="match status" value="1"/>
</dbReference>
<dbReference type="FunFam" id="1.10.630.10:FF:000033">
    <property type="entry name" value="14-alpha sterol demethylase"/>
    <property type="match status" value="1"/>
</dbReference>
<evidence type="ECO:0000256" key="9">
    <source>
        <dbReference type="ARBA" id="ARBA00023136"/>
    </source>
</evidence>
<keyword evidence="5 10" id="KW-0479">Metal-binding</keyword>
<evidence type="ECO:0000256" key="3">
    <source>
        <dbReference type="ARBA" id="ARBA00010617"/>
    </source>
</evidence>
<dbReference type="PANTHER" id="PTHR24304:SF2">
    <property type="entry name" value="24-HYDROXYCHOLESTEROL 7-ALPHA-HYDROXYLASE"/>
    <property type="match status" value="1"/>
</dbReference>
<accession>A0A8H5BQF8</accession>
<evidence type="ECO:0000256" key="7">
    <source>
        <dbReference type="ARBA" id="ARBA00023004"/>
    </source>
</evidence>
<evidence type="ECO:0000256" key="11">
    <source>
        <dbReference type="RuleBase" id="RU000461"/>
    </source>
</evidence>
<evidence type="ECO:0000313" key="14">
    <source>
        <dbReference type="Proteomes" id="UP000567179"/>
    </source>
</evidence>
<protein>
    <recommendedName>
        <fullName evidence="15">Lanosterol 14-alpha-demethylase</fullName>
    </recommendedName>
</protein>
<keyword evidence="7 10" id="KW-0408">Iron</keyword>
<dbReference type="Pfam" id="PF00067">
    <property type="entry name" value="p450"/>
    <property type="match status" value="1"/>
</dbReference>
<comment type="caution">
    <text evidence="13">The sequence shown here is derived from an EMBL/GenBank/DDBJ whole genome shotgun (WGS) entry which is preliminary data.</text>
</comment>
<evidence type="ECO:0000256" key="4">
    <source>
        <dbReference type="ARBA" id="ARBA00022617"/>
    </source>
</evidence>
<dbReference type="PRINTS" id="PR00385">
    <property type="entry name" value="P450"/>
</dbReference>
<dbReference type="InterPro" id="IPR017972">
    <property type="entry name" value="Cyt_P450_CS"/>
</dbReference>
<name>A0A8H5BQF8_9AGAR</name>
<proteinExistence type="inferred from homology"/>
<dbReference type="GO" id="GO:0016020">
    <property type="term" value="C:membrane"/>
    <property type="evidence" value="ECO:0007669"/>
    <property type="project" value="UniProtKB-SubCell"/>
</dbReference>
<evidence type="ECO:0000256" key="5">
    <source>
        <dbReference type="ARBA" id="ARBA00022723"/>
    </source>
</evidence>
<evidence type="ECO:0000256" key="2">
    <source>
        <dbReference type="ARBA" id="ARBA00004370"/>
    </source>
</evidence>
<organism evidence="13 14">
    <name type="scientific">Psilocybe cf. subviscida</name>
    <dbReference type="NCBI Taxonomy" id="2480587"/>
    <lineage>
        <taxon>Eukaryota</taxon>
        <taxon>Fungi</taxon>
        <taxon>Dikarya</taxon>
        <taxon>Basidiomycota</taxon>
        <taxon>Agaricomycotina</taxon>
        <taxon>Agaricomycetes</taxon>
        <taxon>Agaricomycetidae</taxon>
        <taxon>Agaricales</taxon>
        <taxon>Agaricineae</taxon>
        <taxon>Strophariaceae</taxon>
        <taxon>Psilocybe</taxon>
    </lineage>
</organism>
<sequence>MSSASLLNGNLASSPSAPSWSRYAAFAHPVLKNTNISTAALLLFSAPLIIISLNILRQIIVPRRATDPPVIFHWLPFVGSAIAYGNDPLGFLFDCQEKYGNVFTFILLGRRVTVALGPKGNNFVFGGKSTVFSAEDAYKHLTTPVFGKGVIYDVPNEVFMEQKRFVKVGLSTDNLRAYVGMIEEEIENAFKNDATYNALHSTNTNGWGSFDVVKAMQEITILTAARTLQGKEVRGGMDKTFADLYRDLDDGFTPLNLMFPNLPLESYRRRDRAHVKMSKFYVNIINKRRSGNDNHEHDMIAALMQQRYRNGRLLNDREVAHLMITLLMAGQHTSSATASWALLHLAARPDIADALYKEQSQVFADRDGTLRPLTYEELRGLPLLDSVIRETLRVHPPIHSVMRYVRDDVPVPATLASPSKDGIYIVPRGNYVLASPAISQVDPTVWKSASEWHRYRWNDQEGVAAQAYKIYTDDNGEKIDYGFGAVSKGTESPYQPFGAGKHRCIGEQFAYLQLGTLISTFIRRMELKTDTVPANDYHTLVTMPKTPRSISYRRRG</sequence>
<dbReference type="AlphaFoldDB" id="A0A8H5BQF8"/>
<dbReference type="EMBL" id="JAACJJ010000014">
    <property type="protein sequence ID" value="KAF5327649.1"/>
    <property type="molecule type" value="Genomic_DNA"/>
</dbReference>
<evidence type="ECO:0008006" key="15">
    <source>
        <dbReference type="Google" id="ProtNLM"/>
    </source>
</evidence>
<dbReference type="GO" id="GO:0020037">
    <property type="term" value="F:heme binding"/>
    <property type="evidence" value="ECO:0007669"/>
    <property type="project" value="InterPro"/>
</dbReference>
<keyword evidence="4 10" id="KW-0349">Heme</keyword>
<comment type="subcellular location">
    <subcellularLocation>
        <location evidence="2">Membrane</location>
    </subcellularLocation>
</comment>
<keyword evidence="14" id="KW-1185">Reference proteome</keyword>
<dbReference type="GO" id="GO:0016705">
    <property type="term" value="F:oxidoreductase activity, acting on paired donors, with incorporation or reduction of molecular oxygen"/>
    <property type="evidence" value="ECO:0007669"/>
    <property type="project" value="InterPro"/>
</dbReference>
<keyword evidence="6 11" id="KW-0560">Oxidoreductase</keyword>
<dbReference type="GO" id="GO:0005506">
    <property type="term" value="F:iron ion binding"/>
    <property type="evidence" value="ECO:0007669"/>
    <property type="project" value="InterPro"/>
</dbReference>
<evidence type="ECO:0000256" key="10">
    <source>
        <dbReference type="PIRSR" id="PIRSR602403-1"/>
    </source>
</evidence>
<dbReference type="PANTHER" id="PTHR24304">
    <property type="entry name" value="CYTOCHROME P450 FAMILY 7"/>
    <property type="match status" value="1"/>
</dbReference>
<keyword evidence="12" id="KW-1133">Transmembrane helix</keyword>
<dbReference type="PROSITE" id="PS00086">
    <property type="entry name" value="CYTOCHROME_P450"/>
    <property type="match status" value="1"/>
</dbReference>
<evidence type="ECO:0000313" key="13">
    <source>
        <dbReference type="EMBL" id="KAF5327649.1"/>
    </source>
</evidence>
<dbReference type="Gene3D" id="1.10.630.10">
    <property type="entry name" value="Cytochrome P450"/>
    <property type="match status" value="1"/>
</dbReference>
<dbReference type="InterPro" id="IPR050529">
    <property type="entry name" value="CYP450_sterol_14alpha_dmase"/>
</dbReference>
<dbReference type="PRINTS" id="PR00465">
    <property type="entry name" value="EP450IV"/>
</dbReference>
<comment type="similarity">
    <text evidence="3 11">Belongs to the cytochrome P450 family.</text>
</comment>
<dbReference type="InterPro" id="IPR002403">
    <property type="entry name" value="Cyt_P450_E_grp-IV"/>
</dbReference>
<keyword evidence="9 12" id="KW-0472">Membrane</keyword>
<gene>
    <name evidence="13" type="ORF">D9619_004798</name>
</gene>
<feature type="transmembrane region" description="Helical" evidence="12">
    <location>
        <begin position="36"/>
        <end position="56"/>
    </location>
</feature>
<evidence type="ECO:0000256" key="1">
    <source>
        <dbReference type="ARBA" id="ARBA00001971"/>
    </source>
</evidence>
<dbReference type="SUPFAM" id="SSF48264">
    <property type="entry name" value="Cytochrome P450"/>
    <property type="match status" value="1"/>
</dbReference>
<dbReference type="InterPro" id="IPR036396">
    <property type="entry name" value="Cyt_P450_sf"/>
</dbReference>
<reference evidence="13 14" key="1">
    <citation type="journal article" date="2020" name="ISME J.">
        <title>Uncovering the hidden diversity of litter-decomposition mechanisms in mushroom-forming fungi.</title>
        <authorList>
            <person name="Floudas D."/>
            <person name="Bentzer J."/>
            <person name="Ahren D."/>
            <person name="Johansson T."/>
            <person name="Persson P."/>
            <person name="Tunlid A."/>
        </authorList>
    </citation>
    <scope>NUCLEOTIDE SEQUENCE [LARGE SCALE GENOMIC DNA]</scope>
    <source>
        <strain evidence="13 14">CBS 101986</strain>
    </source>
</reference>
<evidence type="ECO:0000256" key="6">
    <source>
        <dbReference type="ARBA" id="ARBA00023002"/>
    </source>
</evidence>
<comment type="cofactor">
    <cofactor evidence="1 10">
        <name>heme</name>
        <dbReference type="ChEBI" id="CHEBI:30413"/>
    </cofactor>
</comment>
<dbReference type="Proteomes" id="UP000567179">
    <property type="component" value="Unassembled WGS sequence"/>
</dbReference>
<evidence type="ECO:0000256" key="8">
    <source>
        <dbReference type="ARBA" id="ARBA00023033"/>
    </source>
</evidence>
<dbReference type="InterPro" id="IPR001128">
    <property type="entry name" value="Cyt_P450"/>
</dbReference>